<proteinExistence type="predicted"/>
<sequence length="118" mass="13169">MVSYQLTAFISLALVCTCSNAFTFEAPKCIIRSYCGRDNAIVKLVPQKPFNGLIGTDVENPECKLRFKSDEKSILFDVNFKNCTLGSNQFVLHVYSPIMLTEDFGFRGPALISEQVTC</sequence>
<dbReference type="Proteomes" id="UP000826195">
    <property type="component" value="Unassembled WGS sequence"/>
</dbReference>
<feature type="signal peptide" evidence="1">
    <location>
        <begin position="1"/>
        <end position="21"/>
    </location>
</feature>
<dbReference type="EMBL" id="JAHXZJ010001864">
    <property type="protein sequence ID" value="KAH0549087.1"/>
    <property type="molecule type" value="Genomic_DNA"/>
</dbReference>
<accession>A0AAV7ID87</accession>
<comment type="caution">
    <text evidence="3">The sequence shown here is derived from an EMBL/GenBank/DDBJ whole genome shotgun (WGS) entry which is preliminary data.</text>
</comment>
<evidence type="ECO:0000259" key="2">
    <source>
        <dbReference type="PROSITE" id="PS51034"/>
    </source>
</evidence>
<evidence type="ECO:0000256" key="1">
    <source>
        <dbReference type="SAM" id="SignalP"/>
    </source>
</evidence>
<name>A0AAV7ID87_COTGL</name>
<protein>
    <recommendedName>
        <fullName evidence="2">ZP domain-containing protein</fullName>
    </recommendedName>
</protein>
<dbReference type="InterPro" id="IPR001507">
    <property type="entry name" value="ZP_dom"/>
</dbReference>
<reference evidence="3 4" key="1">
    <citation type="journal article" date="2021" name="J. Hered.">
        <title>A chromosome-level genome assembly of the parasitoid wasp, Cotesia glomerata (Hymenoptera: Braconidae).</title>
        <authorList>
            <person name="Pinto B.J."/>
            <person name="Weis J.J."/>
            <person name="Gamble T."/>
            <person name="Ode P.J."/>
            <person name="Paul R."/>
            <person name="Zaspel J.M."/>
        </authorList>
    </citation>
    <scope>NUCLEOTIDE SEQUENCE [LARGE SCALE GENOMIC DNA]</scope>
    <source>
        <strain evidence="3">CgM1</strain>
    </source>
</reference>
<feature type="chain" id="PRO_5043922185" description="ZP domain-containing protein" evidence="1">
    <location>
        <begin position="22"/>
        <end position="118"/>
    </location>
</feature>
<organism evidence="3 4">
    <name type="scientific">Cotesia glomerata</name>
    <name type="common">Lepidopteran parasitic wasp</name>
    <name type="synonym">Apanteles glomeratus</name>
    <dbReference type="NCBI Taxonomy" id="32391"/>
    <lineage>
        <taxon>Eukaryota</taxon>
        <taxon>Metazoa</taxon>
        <taxon>Ecdysozoa</taxon>
        <taxon>Arthropoda</taxon>
        <taxon>Hexapoda</taxon>
        <taxon>Insecta</taxon>
        <taxon>Pterygota</taxon>
        <taxon>Neoptera</taxon>
        <taxon>Endopterygota</taxon>
        <taxon>Hymenoptera</taxon>
        <taxon>Apocrita</taxon>
        <taxon>Ichneumonoidea</taxon>
        <taxon>Braconidae</taxon>
        <taxon>Microgastrinae</taxon>
        <taxon>Cotesia</taxon>
    </lineage>
</organism>
<dbReference type="AlphaFoldDB" id="A0AAV7ID87"/>
<dbReference type="PROSITE" id="PS51034">
    <property type="entry name" value="ZP_2"/>
    <property type="match status" value="1"/>
</dbReference>
<evidence type="ECO:0000313" key="4">
    <source>
        <dbReference type="Proteomes" id="UP000826195"/>
    </source>
</evidence>
<feature type="domain" description="ZP" evidence="2">
    <location>
        <begin position="34"/>
        <end position="118"/>
    </location>
</feature>
<keyword evidence="4" id="KW-1185">Reference proteome</keyword>
<keyword evidence="1" id="KW-0732">Signal</keyword>
<evidence type="ECO:0000313" key="3">
    <source>
        <dbReference type="EMBL" id="KAH0549087.1"/>
    </source>
</evidence>
<gene>
    <name evidence="3" type="ORF">KQX54_005954</name>
</gene>